<dbReference type="PANTHER" id="PTHR44427">
    <property type="entry name" value="CARCINOEMBRYONIC ANTIGEN-RELATED CELL ADHESION MOLECULE 19"/>
    <property type="match status" value="1"/>
</dbReference>
<proteinExistence type="inferred from homology"/>
<dbReference type="EMBL" id="BAAFST010000007">
    <property type="protein sequence ID" value="GAB1291740.1"/>
    <property type="molecule type" value="Genomic_DNA"/>
</dbReference>
<keyword evidence="9" id="KW-1185">Reference proteome</keyword>
<organism evidence="8 9">
    <name type="scientific">Apodemus speciosus</name>
    <name type="common">Large Japanese field mouse</name>
    <dbReference type="NCBI Taxonomy" id="105296"/>
    <lineage>
        <taxon>Eukaryota</taxon>
        <taxon>Metazoa</taxon>
        <taxon>Chordata</taxon>
        <taxon>Craniata</taxon>
        <taxon>Vertebrata</taxon>
        <taxon>Euteleostomi</taxon>
        <taxon>Mammalia</taxon>
        <taxon>Eutheria</taxon>
        <taxon>Euarchontoglires</taxon>
        <taxon>Glires</taxon>
        <taxon>Rodentia</taxon>
        <taxon>Myomorpha</taxon>
        <taxon>Muroidea</taxon>
        <taxon>Muridae</taxon>
        <taxon>Murinae</taxon>
        <taxon>Apodemus</taxon>
    </lineage>
</organism>
<keyword evidence="6" id="KW-0472">Membrane</keyword>
<accession>A0ABQ0EXZ5</accession>
<protein>
    <submittedName>
        <fullName evidence="8">Carcinoembryonic antigen-related cell adhesion molecule 1</fullName>
    </submittedName>
</protein>
<dbReference type="InterPro" id="IPR036179">
    <property type="entry name" value="Ig-like_dom_sf"/>
</dbReference>
<comment type="caution">
    <text evidence="8">The sequence shown here is derived from an EMBL/GenBank/DDBJ whole genome shotgun (WGS) entry which is preliminary data.</text>
</comment>
<evidence type="ECO:0000259" key="7">
    <source>
        <dbReference type="PROSITE" id="PS50835"/>
    </source>
</evidence>
<dbReference type="CDD" id="cd05774">
    <property type="entry name" value="IgV_CEACAM_D1"/>
    <property type="match status" value="1"/>
</dbReference>
<dbReference type="InterPro" id="IPR013151">
    <property type="entry name" value="Immunoglobulin_dom"/>
</dbReference>
<evidence type="ECO:0000256" key="4">
    <source>
        <dbReference type="ARBA" id="ARBA00038222"/>
    </source>
</evidence>
<dbReference type="SMART" id="SM00408">
    <property type="entry name" value="IGc2"/>
    <property type="match status" value="2"/>
</dbReference>
<evidence type="ECO:0000256" key="6">
    <source>
        <dbReference type="SAM" id="Phobius"/>
    </source>
</evidence>
<dbReference type="Proteomes" id="UP001623349">
    <property type="component" value="Unassembled WGS sequence"/>
</dbReference>
<dbReference type="InterPro" id="IPR003599">
    <property type="entry name" value="Ig_sub"/>
</dbReference>
<dbReference type="InterPro" id="IPR013106">
    <property type="entry name" value="Ig_V-set"/>
</dbReference>
<reference evidence="8 9" key="1">
    <citation type="submission" date="2024-08" db="EMBL/GenBank/DDBJ databases">
        <title>The draft genome of Apodemus speciosus.</title>
        <authorList>
            <person name="Nabeshima K."/>
            <person name="Suzuki S."/>
            <person name="Onuma M."/>
        </authorList>
    </citation>
    <scope>NUCLEOTIDE SEQUENCE [LARGE SCALE GENOMIC DNA]</scope>
    <source>
        <strain evidence="8">IB14-021</strain>
    </source>
</reference>
<evidence type="ECO:0000313" key="9">
    <source>
        <dbReference type="Proteomes" id="UP001623349"/>
    </source>
</evidence>
<dbReference type="PROSITE" id="PS50835">
    <property type="entry name" value="IG_LIKE"/>
    <property type="match status" value="2"/>
</dbReference>
<evidence type="ECO:0000256" key="2">
    <source>
        <dbReference type="ARBA" id="ARBA00023180"/>
    </source>
</evidence>
<dbReference type="Pfam" id="PF00047">
    <property type="entry name" value="ig"/>
    <property type="match status" value="1"/>
</dbReference>
<dbReference type="PANTHER" id="PTHR44427:SF1">
    <property type="entry name" value="CARCINOEMBRYONIC ANTIGEN-RELATED CELL ADHESION MOLECULE 1"/>
    <property type="match status" value="1"/>
</dbReference>
<feature type="region of interest" description="Disordered" evidence="5">
    <location>
        <begin position="497"/>
        <end position="516"/>
    </location>
</feature>
<feature type="domain" description="Ig-like" evidence="7">
    <location>
        <begin position="147"/>
        <end position="232"/>
    </location>
</feature>
<evidence type="ECO:0000256" key="3">
    <source>
        <dbReference type="ARBA" id="ARBA00023319"/>
    </source>
</evidence>
<keyword evidence="6" id="KW-1133">Transmembrane helix</keyword>
<dbReference type="SMART" id="SM00409">
    <property type="entry name" value="IG"/>
    <property type="match status" value="3"/>
</dbReference>
<comment type="similarity">
    <text evidence="4">Belongs to the immunoglobulin superfamily. CEA family.</text>
</comment>
<evidence type="ECO:0000256" key="1">
    <source>
        <dbReference type="ARBA" id="ARBA00022729"/>
    </source>
</evidence>
<dbReference type="CDD" id="cd21699">
    <property type="entry name" value="JMTM_APP_like"/>
    <property type="match status" value="1"/>
</dbReference>
<feature type="transmembrane region" description="Helical" evidence="6">
    <location>
        <begin position="523"/>
        <end position="546"/>
    </location>
</feature>
<dbReference type="Pfam" id="PF07686">
    <property type="entry name" value="V-set"/>
    <property type="match status" value="1"/>
</dbReference>
<dbReference type="CDD" id="cd05740">
    <property type="entry name" value="IgI_hCEACAM_2_4_6_like"/>
    <property type="match status" value="2"/>
</dbReference>
<dbReference type="SUPFAM" id="SSF48726">
    <property type="entry name" value="Immunoglobulin"/>
    <property type="match status" value="3"/>
</dbReference>
<evidence type="ECO:0000256" key="5">
    <source>
        <dbReference type="SAM" id="MobiDB-lite"/>
    </source>
</evidence>
<dbReference type="Gene3D" id="2.60.40.10">
    <property type="entry name" value="Immunoglobulins"/>
    <property type="match status" value="3"/>
</dbReference>
<keyword evidence="2" id="KW-0325">Glycoprotein</keyword>
<keyword evidence="3" id="KW-0393">Immunoglobulin domain</keyword>
<keyword evidence="6" id="KW-0812">Transmembrane</keyword>
<gene>
    <name evidence="8" type="ORF">APTSU1_000697000</name>
</gene>
<feature type="domain" description="Ig-like" evidence="7">
    <location>
        <begin position="325"/>
        <end position="403"/>
    </location>
</feature>
<dbReference type="InterPro" id="IPR007110">
    <property type="entry name" value="Ig-like_dom"/>
</dbReference>
<evidence type="ECO:0000313" key="8">
    <source>
        <dbReference type="EMBL" id="GAB1291740.1"/>
    </source>
</evidence>
<dbReference type="SMART" id="SM00406">
    <property type="entry name" value="IGv"/>
    <property type="match status" value="2"/>
</dbReference>
<feature type="compositionally biased region" description="Polar residues" evidence="5">
    <location>
        <begin position="589"/>
        <end position="603"/>
    </location>
</feature>
<sequence>MELVSAYRHRGQIPWRACCSQASLLTAWSPPTTAEVTIEAVPPQVAEGKDILLLAHNLPQPFQVFYWYKGLGTETADEIARFKAGNITSQIGPAYSGRETIFSNGSLFLRNVNKSDEGGYTFNVLDDNFSSHKASVQFSVHTLLQKPSITSNNSNPVEGEDSVSLTCESYANDASYLWRRNGESLSEGDRLTLSKDNRTLILISITRNDTGPYECETRNLVSANRSDPFYLNITYMVRTPRLYPPQIFICIQGQTSTSPAMQTLTHLHSTFGLSMRRPRHPPKSSFSPTSLLIIAEPIPASSITLSLASVRAQKRTLQSLQVTQPSIQVTNTTVKELGSVTLTCFSNDTGISISWLFNSQSLRLTERMTLTQDNSTLTIDPIRKEDAGTYQCQISNPVSNQMSLPIRLEVITIVCWHLYLPIRTNSAVWSHGSAWTYSQTLWSLGQPGLGGPHSAFQHTEIGYSQFLEGLEIVHSHGQDYCSVVKLLHETLDSISRTARGKEGNSTVRADPMEEDSGGLSEGAIAGIVIGAVAGVALIAALIYFLYSRKAGEVTSEISQSTNPQPPTTADLAPSDNSPNKGDDVAYTVLNFNSQQPHQPTSAPLSPRATETVYSEVKKK</sequence>
<keyword evidence="1" id="KW-0732">Signal</keyword>
<dbReference type="InterPro" id="IPR013783">
    <property type="entry name" value="Ig-like_fold"/>
</dbReference>
<dbReference type="InterPro" id="IPR003598">
    <property type="entry name" value="Ig_sub2"/>
</dbReference>
<dbReference type="InterPro" id="IPR050831">
    <property type="entry name" value="CEA_cell_adhesion"/>
</dbReference>
<dbReference type="Pfam" id="PF13927">
    <property type="entry name" value="Ig_3"/>
    <property type="match status" value="1"/>
</dbReference>
<name>A0ABQ0EXZ5_APOSI</name>
<feature type="region of interest" description="Disordered" evidence="5">
    <location>
        <begin position="555"/>
        <end position="619"/>
    </location>
</feature>